<keyword evidence="1" id="KW-1133">Transmembrane helix</keyword>
<protein>
    <submittedName>
        <fullName evidence="2">RCG56956</fullName>
    </submittedName>
</protein>
<dbReference type="EMBL" id="CH473981">
    <property type="protein sequence ID" value="EDL90034.1"/>
    <property type="molecule type" value="Genomic_DNA"/>
</dbReference>
<proteinExistence type="predicted"/>
<feature type="transmembrane region" description="Helical" evidence="1">
    <location>
        <begin position="47"/>
        <end position="67"/>
    </location>
</feature>
<organism evidence="2 3">
    <name type="scientific">Rattus norvegicus</name>
    <name type="common">Rat</name>
    <dbReference type="NCBI Taxonomy" id="10116"/>
    <lineage>
        <taxon>Eukaryota</taxon>
        <taxon>Metazoa</taxon>
        <taxon>Chordata</taxon>
        <taxon>Craniata</taxon>
        <taxon>Vertebrata</taxon>
        <taxon>Euteleostomi</taxon>
        <taxon>Mammalia</taxon>
        <taxon>Eutheria</taxon>
        <taxon>Euarchontoglires</taxon>
        <taxon>Glires</taxon>
        <taxon>Rodentia</taxon>
        <taxon>Myomorpha</taxon>
        <taxon>Muroidea</taxon>
        <taxon>Muridae</taxon>
        <taxon>Murinae</taxon>
        <taxon>Rattus</taxon>
    </lineage>
</organism>
<gene>
    <name evidence="2" type="ORF">rCG_56956</name>
</gene>
<evidence type="ECO:0000313" key="3">
    <source>
        <dbReference type="Proteomes" id="UP000234681"/>
    </source>
</evidence>
<sequence>MFSQQGPVFEGRDRFCVFDSNVITYHGPMRNCAEVTQRQQLMWYSGWALPIVTLFLHPTSGFSLHWASCTTTNRRR</sequence>
<evidence type="ECO:0000256" key="1">
    <source>
        <dbReference type="SAM" id="Phobius"/>
    </source>
</evidence>
<dbReference type="Proteomes" id="UP000234681">
    <property type="component" value="Chromosome 14"/>
</dbReference>
<reference evidence="3" key="1">
    <citation type="submission" date="2005-09" db="EMBL/GenBank/DDBJ databases">
        <authorList>
            <person name="Mural R.J."/>
            <person name="Li P.W."/>
            <person name="Adams M.D."/>
            <person name="Amanatides P.G."/>
            <person name="Baden-Tillson H."/>
            <person name="Barnstead M."/>
            <person name="Chin S.H."/>
            <person name="Dew I."/>
            <person name="Evans C.A."/>
            <person name="Ferriera S."/>
            <person name="Flanigan M."/>
            <person name="Fosler C."/>
            <person name="Glodek A."/>
            <person name="Gu Z."/>
            <person name="Holt R.A."/>
            <person name="Jennings D."/>
            <person name="Kraft C.L."/>
            <person name="Lu F."/>
            <person name="Nguyen T."/>
            <person name="Nusskern D.R."/>
            <person name="Pfannkoch C.M."/>
            <person name="Sitter C."/>
            <person name="Sutton G.G."/>
            <person name="Venter J.C."/>
            <person name="Wang Z."/>
            <person name="Woodage T."/>
            <person name="Zheng X.H."/>
            <person name="Zhong F."/>
        </authorList>
    </citation>
    <scope>NUCLEOTIDE SEQUENCE [LARGE SCALE GENOMIC DNA]</scope>
    <source>
        <strain>BN</strain>
        <strain evidence="3">Sprague-Dawley</strain>
    </source>
</reference>
<evidence type="ECO:0000313" key="2">
    <source>
        <dbReference type="EMBL" id="EDL90034.1"/>
    </source>
</evidence>
<keyword evidence="1" id="KW-0472">Membrane</keyword>
<keyword evidence="1" id="KW-0812">Transmembrane</keyword>
<name>A6JDB2_RAT</name>
<accession>A6JDB2</accession>
<dbReference type="AlphaFoldDB" id="A6JDB2"/>